<organism evidence="1 2">
    <name type="scientific">Metabacillus lacus</name>
    <dbReference type="NCBI Taxonomy" id="1983721"/>
    <lineage>
        <taxon>Bacteria</taxon>
        <taxon>Bacillati</taxon>
        <taxon>Bacillota</taxon>
        <taxon>Bacilli</taxon>
        <taxon>Bacillales</taxon>
        <taxon>Bacillaceae</taxon>
        <taxon>Metabacillus</taxon>
    </lineage>
</organism>
<gene>
    <name evidence="1" type="ORF">GJU40_05365</name>
</gene>
<accession>A0A7X2IXS1</accession>
<protein>
    <recommendedName>
        <fullName evidence="3">YqcI/YcgG family protein</fullName>
    </recommendedName>
</protein>
<dbReference type="PANTHER" id="PTHR40045">
    <property type="entry name" value="YCGG FAMILY PROTEIN"/>
    <property type="match status" value="1"/>
</dbReference>
<dbReference type="EMBL" id="WKKI01000006">
    <property type="protein sequence ID" value="MRX71605.1"/>
    <property type="molecule type" value="Genomic_DNA"/>
</dbReference>
<comment type="caution">
    <text evidence="1">The sequence shown here is derived from an EMBL/GenBank/DDBJ whole genome shotgun (WGS) entry which is preliminary data.</text>
</comment>
<dbReference type="RefSeq" id="WP_154306745.1">
    <property type="nucleotide sequence ID" value="NZ_WKKI01000006.1"/>
</dbReference>
<dbReference type="PANTHER" id="PTHR40045:SF1">
    <property type="entry name" value="YQCI_YCGG FAMILY PROTEIN"/>
    <property type="match status" value="1"/>
</dbReference>
<dbReference type="Proteomes" id="UP000448867">
    <property type="component" value="Unassembled WGS sequence"/>
</dbReference>
<dbReference type="OrthoDB" id="112290at2"/>
<evidence type="ECO:0008006" key="3">
    <source>
        <dbReference type="Google" id="ProtNLM"/>
    </source>
</evidence>
<dbReference type="AlphaFoldDB" id="A0A7X2IXS1"/>
<keyword evidence="2" id="KW-1185">Reference proteome</keyword>
<name>A0A7X2IXS1_9BACI</name>
<evidence type="ECO:0000313" key="1">
    <source>
        <dbReference type="EMBL" id="MRX71605.1"/>
    </source>
</evidence>
<dbReference type="InterPro" id="IPR014988">
    <property type="entry name" value="Uncharacterised_YqcI/YcgG"/>
</dbReference>
<dbReference type="Pfam" id="PF08892">
    <property type="entry name" value="YqcI_YcgG"/>
    <property type="match status" value="1"/>
</dbReference>
<evidence type="ECO:0000313" key="2">
    <source>
        <dbReference type="Proteomes" id="UP000448867"/>
    </source>
</evidence>
<proteinExistence type="predicted"/>
<sequence length="250" mass="29473">MQLYNKEELEHYSAALEEWKLDAYYAFCEKMENKSSKFPCIPAQLGYAKDHFRYAFIGNPAEEGASRELGMVMEAFAELDRTGQYSSLVIFFDSSSLHDASILDYERLFWRLLSDACSHDKKEWPLHLSDNPEDNSWEFAFHGEPYFVYCGTPAHENRLSRKGKYLTLALTPRWVLQEFQSSGDKSEKIKMAIRERLQKYDEVLPHPELKWYGQEDNFEWKQYFLRDDATSPSKCPFLRALNKDENSRKH</sequence>
<reference evidence="1 2" key="1">
    <citation type="submission" date="2019-11" db="EMBL/GenBank/DDBJ databases">
        <title>Bacillus lacus genome.</title>
        <authorList>
            <person name="Allen C.J."/>
            <person name="Newman J.D."/>
        </authorList>
    </citation>
    <scope>NUCLEOTIDE SEQUENCE [LARGE SCALE GENOMIC DNA]</scope>
    <source>
        <strain evidence="1 2">KCTC 33946</strain>
    </source>
</reference>